<evidence type="ECO:0000256" key="3">
    <source>
        <dbReference type="PIRSR" id="PIRSR617939-1"/>
    </source>
</evidence>
<dbReference type="CDD" id="cd06661">
    <property type="entry name" value="GGCT_like"/>
    <property type="match status" value="1"/>
</dbReference>
<evidence type="ECO:0000256" key="1">
    <source>
        <dbReference type="ARBA" id="ARBA00012346"/>
    </source>
</evidence>
<organism evidence="6 7">
    <name type="scientific">Ophiocordyceps australis</name>
    <dbReference type="NCBI Taxonomy" id="1399860"/>
    <lineage>
        <taxon>Eukaryota</taxon>
        <taxon>Fungi</taxon>
        <taxon>Dikarya</taxon>
        <taxon>Ascomycota</taxon>
        <taxon>Pezizomycotina</taxon>
        <taxon>Sordariomycetes</taxon>
        <taxon>Hypocreomycetidae</taxon>
        <taxon>Hypocreales</taxon>
        <taxon>Ophiocordycipitaceae</taxon>
        <taxon>Ophiocordyceps</taxon>
    </lineage>
</organism>
<dbReference type="EC" id="4.3.2.9" evidence="1"/>
<dbReference type="InterPro" id="IPR036568">
    <property type="entry name" value="GGCT-like_sf"/>
</dbReference>
<protein>
    <recommendedName>
        <fullName evidence="1">gamma-glutamylcyclotransferase</fullName>
        <ecNumber evidence="1">4.3.2.9</ecNumber>
    </recommendedName>
</protein>
<dbReference type="Gene3D" id="3.10.490.10">
    <property type="entry name" value="Gamma-glutamyl cyclotransferase-like"/>
    <property type="match status" value="1"/>
</dbReference>
<dbReference type="PANTHER" id="PTHR12935">
    <property type="entry name" value="GAMMA-GLUTAMYLCYCLOTRANSFERASE"/>
    <property type="match status" value="1"/>
</dbReference>
<keyword evidence="7" id="KW-1185">Reference proteome</keyword>
<accession>A0A2C5YVM0</accession>
<sequence>MGGNDAQRLYFAYGSNLSTEQMQERCPGAQALGMGLLQGWQWIINQRGYANIVEAGARDKVVYGLMYSLPPDDEERLDGFEGVPHAYTKEQCWIKWQRASDHGGSEGAQALVYVDRRRTAVGPPRDEYVGRMERAVTDAVDNWGMPAEYAEAMLKCLY</sequence>
<dbReference type="InterPro" id="IPR013024">
    <property type="entry name" value="GGCT-like"/>
</dbReference>
<evidence type="ECO:0000259" key="5">
    <source>
        <dbReference type="Pfam" id="PF06094"/>
    </source>
</evidence>
<dbReference type="Pfam" id="PF06094">
    <property type="entry name" value="GGACT"/>
    <property type="match status" value="1"/>
</dbReference>
<dbReference type="OrthoDB" id="2924818at2759"/>
<feature type="domain" description="Gamma-glutamylcyclotransferase AIG2-like" evidence="5">
    <location>
        <begin position="10"/>
        <end position="116"/>
    </location>
</feature>
<feature type="active site" description="Proton acceptor" evidence="3">
    <location>
        <position position="81"/>
    </location>
</feature>
<dbReference type="Proteomes" id="UP000224854">
    <property type="component" value="Unassembled WGS sequence"/>
</dbReference>
<dbReference type="GO" id="GO:0003839">
    <property type="term" value="F:gamma-glutamylcyclotransferase activity"/>
    <property type="evidence" value="ECO:0007669"/>
    <property type="project" value="UniProtKB-EC"/>
</dbReference>
<proteinExistence type="predicted"/>
<evidence type="ECO:0000256" key="2">
    <source>
        <dbReference type="ARBA" id="ARBA00023239"/>
    </source>
</evidence>
<reference evidence="6 7" key="1">
    <citation type="submission" date="2017-06" db="EMBL/GenBank/DDBJ databases">
        <title>Ant-infecting Ophiocordyceps genomes reveal a high diversity of potential behavioral manipulation genes and a possible major role for enterotoxins.</title>
        <authorList>
            <person name="De Bekker C."/>
            <person name="Evans H.C."/>
            <person name="Brachmann A."/>
            <person name="Hughes D.P."/>
        </authorList>
    </citation>
    <scope>NUCLEOTIDE SEQUENCE [LARGE SCALE GENOMIC DNA]</scope>
    <source>
        <strain evidence="6 7">1348a</strain>
    </source>
</reference>
<dbReference type="AlphaFoldDB" id="A0A2C5YVM0"/>
<comment type="caution">
    <text evidence="6">The sequence shown here is derived from an EMBL/GenBank/DDBJ whole genome shotgun (WGS) entry which is preliminary data.</text>
</comment>
<feature type="binding site" evidence="4">
    <location>
        <begin position="10"/>
        <end position="15"/>
    </location>
    <ligand>
        <name>substrate</name>
    </ligand>
</feature>
<dbReference type="SUPFAM" id="SSF110857">
    <property type="entry name" value="Gamma-glutamyl cyclotransferase-like"/>
    <property type="match status" value="1"/>
</dbReference>
<dbReference type="EMBL" id="NJEU01000492">
    <property type="protein sequence ID" value="PHH73595.1"/>
    <property type="molecule type" value="Genomic_DNA"/>
</dbReference>
<dbReference type="PANTHER" id="PTHR12935:SF0">
    <property type="entry name" value="GAMMA-GLUTAMYLCYCLOTRANSFERASE"/>
    <property type="match status" value="1"/>
</dbReference>
<evidence type="ECO:0000313" key="7">
    <source>
        <dbReference type="Proteomes" id="UP000224854"/>
    </source>
</evidence>
<dbReference type="InterPro" id="IPR009288">
    <property type="entry name" value="AIG2-like_dom"/>
</dbReference>
<dbReference type="InterPro" id="IPR017939">
    <property type="entry name" value="G-Glutamylcylcotransferase"/>
</dbReference>
<keyword evidence="2" id="KW-0456">Lyase</keyword>
<evidence type="ECO:0000313" key="6">
    <source>
        <dbReference type="EMBL" id="PHH73595.1"/>
    </source>
</evidence>
<name>A0A2C5YVM0_9HYPO</name>
<evidence type="ECO:0000256" key="4">
    <source>
        <dbReference type="PIRSR" id="PIRSR617939-2"/>
    </source>
</evidence>
<gene>
    <name evidence="6" type="ORF">CDD82_5377</name>
</gene>